<sequence length="230" mass="26076">MLRPPPSTLTRALLAPNPHLIFIVASIHTRPAVRKEKEKVHAWHSFKNFLRNKAVEEPAAKKTSVLDGFDLQRIGAECVETEVEEDRVPLRKPANAEELRQVVREVVLANVENASAVEASWMSVKLSDPSLKFKILKESVAKTGKDIPNLVLNNIATVQDAVDFFLAKEAPRKGSAVQQFFEEKKDKIPANVRFEPSFNTIKVQIQKEEFTKKKARQTESMENARRHDNM</sequence>
<accession>A0A433DBM0</accession>
<evidence type="ECO:0000256" key="6">
    <source>
        <dbReference type="ARBA" id="ARBA00035183"/>
    </source>
</evidence>
<keyword evidence="3" id="KW-0689">Ribosomal protein</keyword>
<keyword evidence="5" id="KW-0687">Ribonucleoprotein</keyword>
<name>A0A433DBM0_9FUNG</name>
<proteinExistence type="inferred from homology"/>
<dbReference type="InterPro" id="IPR018305">
    <property type="entry name" value="Ribosomal_m50"/>
</dbReference>
<reference evidence="7 8" key="1">
    <citation type="journal article" date="2018" name="New Phytol.">
        <title>Phylogenomics of Endogonaceae and evolution of mycorrhizas within Mucoromycota.</title>
        <authorList>
            <person name="Chang Y."/>
            <person name="Desiro A."/>
            <person name="Na H."/>
            <person name="Sandor L."/>
            <person name="Lipzen A."/>
            <person name="Clum A."/>
            <person name="Barry K."/>
            <person name="Grigoriev I.V."/>
            <person name="Martin F.M."/>
            <person name="Stajich J.E."/>
            <person name="Smith M.E."/>
            <person name="Bonito G."/>
            <person name="Spatafora J.W."/>
        </authorList>
    </citation>
    <scope>NUCLEOTIDE SEQUENCE [LARGE SCALE GENOMIC DNA]</scope>
    <source>
        <strain evidence="7 8">GMNB39</strain>
    </source>
</reference>
<comment type="subcellular location">
    <subcellularLocation>
        <location evidence="1">Mitochondrion</location>
    </subcellularLocation>
</comment>
<dbReference type="EMBL" id="RBNI01003576">
    <property type="protein sequence ID" value="RUP48224.1"/>
    <property type="molecule type" value="Genomic_DNA"/>
</dbReference>
<organism evidence="7 8">
    <name type="scientific">Jimgerdemannia flammicorona</name>
    <dbReference type="NCBI Taxonomy" id="994334"/>
    <lineage>
        <taxon>Eukaryota</taxon>
        <taxon>Fungi</taxon>
        <taxon>Fungi incertae sedis</taxon>
        <taxon>Mucoromycota</taxon>
        <taxon>Mucoromycotina</taxon>
        <taxon>Endogonomycetes</taxon>
        <taxon>Endogonales</taxon>
        <taxon>Endogonaceae</taxon>
        <taxon>Jimgerdemannia</taxon>
    </lineage>
</organism>
<evidence type="ECO:0000256" key="4">
    <source>
        <dbReference type="ARBA" id="ARBA00023128"/>
    </source>
</evidence>
<dbReference type="AlphaFoldDB" id="A0A433DBM0"/>
<dbReference type="GO" id="GO:0005739">
    <property type="term" value="C:mitochondrion"/>
    <property type="evidence" value="ECO:0007669"/>
    <property type="project" value="UniProtKB-SubCell"/>
</dbReference>
<dbReference type="GO" id="GO:0005840">
    <property type="term" value="C:ribosome"/>
    <property type="evidence" value="ECO:0007669"/>
    <property type="project" value="UniProtKB-KW"/>
</dbReference>
<evidence type="ECO:0000256" key="2">
    <source>
        <dbReference type="ARBA" id="ARBA00008860"/>
    </source>
</evidence>
<evidence type="ECO:0000313" key="8">
    <source>
        <dbReference type="Proteomes" id="UP000268093"/>
    </source>
</evidence>
<keyword evidence="4" id="KW-0496">Mitochondrion</keyword>
<comment type="caution">
    <text evidence="7">The sequence shown here is derived from an EMBL/GenBank/DDBJ whole genome shotgun (WGS) entry which is preliminary data.</text>
</comment>
<dbReference type="GO" id="GO:1990904">
    <property type="term" value="C:ribonucleoprotein complex"/>
    <property type="evidence" value="ECO:0007669"/>
    <property type="project" value="UniProtKB-KW"/>
</dbReference>
<dbReference type="Pfam" id="PF10501">
    <property type="entry name" value="Ribosomal_L50"/>
    <property type="match status" value="1"/>
</dbReference>
<evidence type="ECO:0000256" key="1">
    <source>
        <dbReference type="ARBA" id="ARBA00004173"/>
    </source>
</evidence>
<dbReference type="Proteomes" id="UP000268093">
    <property type="component" value="Unassembled WGS sequence"/>
</dbReference>
<gene>
    <name evidence="7" type="ORF">BC936DRAFT_144818</name>
</gene>
<evidence type="ECO:0000313" key="7">
    <source>
        <dbReference type="EMBL" id="RUP48224.1"/>
    </source>
</evidence>
<evidence type="ECO:0000256" key="5">
    <source>
        <dbReference type="ARBA" id="ARBA00023274"/>
    </source>
</evidence>
<comment type="similarity">
    <text evidence="2">Belongs to the mitochondrion-specific ribosomal protein mL50 family.</text>
</comment>
<dbReference type="OrthoDB" id="6220758at2759"/>
<protein>
    <recommendedName>
        <fullName evidence="6">Large ribosomal subunit protein mL50</fullName>
    </recommendedName>
</protein>
<keyword evidence="8" id="KW-1185">Reference proteome</keyword>
<evidence type="ECO:0000256" key="3">
    <source>
        <dbReference type="ARBA" id="ARBA00022980"/>
    </source>
</evidence>